<feature type="transmembrane region" description="Helical" evidence="2">
    <location>
        <begin position="125"/>
        <end position="150"/>
    </location>
</feature>
<keyword evidence="2" id="KW-0812">Transmembrane</keyword>
<evidence type="ECO:0000313" key="3">
    <source>
        <dbReference type="EMBL" id="KZV90610.1"/>
    </source>
</evidence>
<dbReference type="InParanoid" id="A0A165GJC3"/>
<gene>
    <name evidence="3" type="ORF">EXIGLDRAFT_694539</name>
</gene>
<feature type="transmembrane region" description="Helical" evidence="2">
    <location>
        <begin position="83"/>
        <end position="105"/>
    </location>
</feature>
<sequence>MHPLSPDRAMADANHGVAFGASALVQLKASSTHPFPQRNSDTFTSLSSGPRTTHSMSTSNVEIKRISSDSSYSLPPQPSRKRFFPLSLAVILGWLAYIAFLLYLLEAAVRKGTTDRNLAWIYTDAPGLLLTLFAQAHAAITGTHLARIAISALTSPRTSPNQWIELFWIADRAWATPAGVVRTCAVAVRKWIRPSAMFFLFALTCAIAIATPTVLERAYPIRTIELTFNTPIHPTTFDPKVMGYLEAYVQESVGMGSWATGQPMAQLYKSSVFLPDDAESTSNSTEPRDAPDFFFAGDIGDVNVTVPGIRFAGACTPIADGPSIVNVTLHKALAPFCSSKLGDSMTWLSSTTLDFGGLALDYALCTQSGFSGLRAEPTSNEGYFLYTYNNTGNADTGHGLIHCSSTFTTGTADLHGANQTFGGFEYKQLFDAEHSSHGRDPLGDPLGAAFYYLGTYASSALVTRMGASKGFGLSILPSVVEDAAETWTAPSEDVIARRLWSALAHNVAAIGSLSWSDTIQYNATESTFAAIRVRQSSFVAIAYALLGAWLFMIFVLTAVGWRKTFAPALDTYVAAEFVAEHKPDFFQRVTRYSRDENPQLGDAFDILFKG</sequence>
<evidence type="ECO:0000256" key="2">
    <source>
        <dbReference type="SAM" id="Phobius"/>
    </source>
</evidence>
<dbReference type="OrthoDB" id="3043899at2759"/>
<name>A0A165GJC3_EXIGL</name>
<keyword evidence="2" id="KW-0472">Membrane</keyword>
<dbReference type="EMBL" id="KV426045">
    <property type="protein sequence ID" value="KZV90610.1"/>
    <property type="molecule type" value="Genomic_DNA"/>
</dbReference>
<feature type="region of interest" description="Disordered" evidence="1">
    <location>
        <begin position="32"/>
        <end position="60"/>
    </location>
</feature>
<accession>A0A165GJC3</accession>
<reference evidence="3 4" key="1">
    <citation type="journal article" date="2016" name="Mol. Biol. Evol.">
        <title>Comparative Genomics of Early-Diverging Mushroom-Forming Fungi Provides Insights into the Origins of Lignocellulose Decay Capabilities.</title>
        <authorList>
            <person name="Nagy L.G."/>
            <person name="Riley R."/>
            <person name="Tritt A."/>
            <person name="Adam C."/>
            <person name="Daum C."/>
            <person name="Floudas D."/>
            <person name="Sun H."/>
            <person name="Yadav J.S."/>
            <person name="Pangilinan J."/>
            <person name="Larsson K.H."/>
            <person name="Matsuura K."/>
            <person name="Barry K."/>
            <person name="Labutti K."/>
            <person name="Kuo R."/>
            <person name="Ohm R.A."/>
            <person name="Bhattacharya S.S."/>
            <person name="Shirouzu T."/>
            <person name="Yoshinaga Y."/>
            <person name="Martin F.M."/>
            <person name="Grigoriev I.V."/>
            <person name="Hibbett D.S."/>
        </authorList>
    </citation>
    <scope>NUCLEOTIDE SEQUENCE [LARGE SCALE GENOMIC DNA]</scope>
    <source>
        <strain evidence="3 4">HHB12029</strain>
    </source>
</reference>
<evidence type="ECO:0000256" key="1">
    <source>
        <dbReference type="SAM" id="MobiDB-lite"/>
    </source>
</evidence>
<dbReference type="Proteomes" id="UP000077266">
    <property type="component" value="Unassembled WGS sequence"/>
</dbReference>
<protein>
    <submittedName>
        <fullName evidence="3">Uncharacterized protein</fullName>
    </submittedName>
</protein>
<proteinExistence type="predicted"/>
<evidence type="ECO:0000313" key="4">
    <source>
        <dbReference type="Proteomes" id="UP000077266"/>
    </source>
</evidence>
<keyword evidence="4" id="KW-1185">Reference proteome</keyword>
<dbReference type="AlphaFoldDB" id="A0A165GJC3"/>
<organism evidence="3 4">
    <name type="scientific">Exidia glandulosa HHB12029</name>
    <dbReference type="NCBI Taxonomy" id="1314781"/>
    <lineage>
        <taxon>Eukaryota</taxon>
        <taxon>Fungi</taxon>
        <taxon>Dikarya</taxon>
        <taxon>Basidiomycota</taxon>
        <taxon>Agaricomycotina</taxon>
        <taxon>Agaricomycetes</taxon>
        <taxon>Auriculariales</taxon>
        <taxon>Exidiaceae</taxon>
        <taxon>Exidia</taxon>
    </lineage>
</organism>
<feature type="transmembrane region" description="Helical" evidence="2">
    <location>
        <begin position="538"/>
        <end position="561"/>
    </location>
</feature>
<feature type="transmembrane region" description="Helical" evidence="2">
    <location>
        <begin position="196"/>
        <end position="215"/>
    </location>
</feature>
<keyword evidence="2" id="KW-1133">Transmembrane helix</keyword>